<dbReference type="SMART" id="SM00710">
    <property type="entry name" value="PbH1"/>
    <property type="match status" value="4"/>
</dbReference>
<comment type="caution">
    <text evidence="2">The sequence shown here is derived from an EMBL/GenBank/DDBJ whole genome shotgun (WGS) entry which is preliminary data.</text>
</comment>
<dbReference type="InterPro" id="IPR011050">
    <property type="entry name" value="Pectin_lyase_fold/virulence"/>
</dbReference>
<dbReference type="SUPFAM" id="SSF51126">
    <property type="entry name" value="Pectin lyase-like"/>
    <property type="match status" value="1"/>
</dbReference>
<dbReference type="Pfam" id="PF05048">
    <property type="entry name" value="NosD"/>
    <property type="match status" value="1"/>
</dbReference>
<gene>
    <name evidence="2" type="ORF">LCGC14_1999800</name>
</gene>
<dbReference type="InterPro" id="IPR022441">
    <property type="entry name" value="Para_beta_helix_rpt-2"/>
</dbReference>
<name>A0A0F9FRE3_9ZZZZ</name>
<feature type="domain" description="Periplasmic copper-binding protein NosD beta helix" evidence="1">
    <location>
        <begin position="149"/>
        <end position="293"/>
    </location>
</feature>
<dbReference type="EMBL" id="LAZR01022709">
    <property type="protein sequence ID" value="KKL80931.1"/>
    <property type="molecule type" value="Genomic_DNA"/>
</dbReference>
<dbReference type="InterPro" id="IPR006626">
    <property type="entry name" value="PbH1"/>
</dbReference>
<protein>
    <recommendedName>
        <fullName evidence="1">Periplasmic copper-binding protein NosD beta helix domain-containing protein</fullName>
    </recommendedName>
</protein>
<evidence type="ECO:0000259" key="1">
    <source>
        <dbReference type="Pfam" id="PF05048"/>
    </source>
</evidence>
<proteinExistence type="predicted"/>
<dbReference type="AlphaFoldDB" id="A0A0F9FRE3"/>
<reference evidence="2" key="1">
    <citation type="journal article" date="2015" name="Nature">
        <title>Complex archaea that bridge the gap between prokaryotes and eukaryotes.</title>
        <authorList>
            <person name="Spang A."/>
            <person name="Saw J.H."/>
            <person name="Jorgensen S.L."/>
            <person name="Zaremba-Niedzwiedzka K."/>
            <person name="Martijn J."/>
            <person name="Lind A.E."/>
            <person name="van Eijk R."/>
            <person name="Schleper C."/>
            <person name="Guy L."/>
            <person name="Ettema T.J."/>
        </authorList>
    </citation>
    <scope>NUCLEOTIDE SEQUENCE</scope>
</reference>
<accession>A0A0F9FRE3</accession>
<evidence type="ECO:0000313" key="2">
    <source>
        <dbReference type="EMBL" id="KKL80931.1"/>
    </source>
</evidence>
<dbReference type="InterPro" id="IPR007742">
    <property type="entry name" value="NosD_dom"/>
</dbReference>
<feature type="non-terminal residue" evidence="2">
    <location>
        <position position="296"/>
    </location>
</feature>
<dbReference type="NCBIfam" id="TIGR03804">
    <property type="entry name" value="para_beta_helix"/>
    <property type="match status" value="2"/>
</dbReference>
<dbReference type="Gene3D" id="2.160.20.10">
    <property type="entry name" value="Single-stranded right-handed beta-helix, Pectin lyase-like"/>
    <property type="match status" value="1"/>
</dbReference>
<dbReference type="InterPro" id="IPR012334">
    <property type="entry name" value="Pectin_lyas_fold"/>
</dbReference>
<organism evidence="2">
    <name type="scientific">marine sediment metagenome</name>
    <dbReference type="NCBI Taxonomy" id="412755"/>
    <lineage>
        <taxon>unclassified sequences</taxon>
        <taxon>metagenomes</taxon>
        <taxon>ecological metagenomes</taxon>
    </lineage>
</organism>
<sequence length="296" mass="32166">MKGSKQLVREIINFYKINREGYPYELIYKLTQLWQVLEDVYSVSDITELQEVIDNIGDGAGTIFIAAGTHIVNTPIDIDGCGTLVIYGHGDNTVLQAAAGTTIFNITCVESLLIKTLKLDINNYNFLSPNTQAVIVNEGSNNIVGFSDVTIDGDGTNGIGIEFQSDNCYVDQCNITDCKKGIYINNSDTHIITNNIITGHADYGIHADTGNYLTIVTNKVNTNGNYGIYLDTITYSAINSNICNSNTQTGIYSDTSTYNIISSNSCSTNSENGIYLTTSSYNTISSNTCSNNDSNS</sequence>